<comment type="caution">
    <text evidence="2">The sequence shown here is derived from an EMBL/GenBank/DDBJ whole genome shotgun (WGS) entry which is preliminary data.</text>
</comment>
<evidence type="ECO:0000256" key="1">
    <source>
        <dbReference type="SAM" id="Phobius"/>
    </source>
</evidence>
<organism evidence="2 3">
    <name type="scientific">Paramecium octaurelia</name>
    <dbReference type="NCBI Taxonomy" id="43137"/>
    <lineage>
        <taxon>Eukaryota</taxon>
        <taxon>Sar</taxon>
        <taxon>Alveolata</taxon>
        <taxon>Ciliophora</taxon>
        <taxon>Intramacronucleata</taxon>
        <taxon>Oligohymenophorea</taxon>
        <taxon>Peniculida</taxon>
        <taxon>Parameciidae</taxon>
        <taxon>Paramecium</taxon>
    </lineage>
</organism>
<evidence type="ECO:0008006" key="4">
    <source>
        <dbReference type="Google" id="ProtNLM"/>
    </source>
</evidence>
<gene>
    <name evidence="2" type="ORF">POCTA_138.1.T1240098</name>
</gene>
<keyword evidence="1" id="KW-0472">Membrane</keyword>
<protein>
    <recommendedName>
        <fullName evidence="4">Transmembrane protein</fullName>
    </recommendedName>
</protein>
<dbReference type="EMBL" id="CAJJDP010000124">
    <property type="protein sequence ID" value="CAD8201431.1"/>
    <property type="molecule type" value="Genomic_DNA"/>
</dbReference>
<reference evidence="2" key="1">
    <citation type="submission" date="2021-01" db="EMBL/GenBank/DDBJ databases">
        <authorList>
            <consortium name="Genoscope - CEA"/>
            <person name="William W."/>
        </authorList>
    </citation>
    <scope>NUCLEOTIDE SEQUENCE</scope>
</reference>
<feature type="transmembrane region" description="Helical" evidence="1">
    <location>
        <begin position="1308"/>
        <end position="1333"/>
    </location>
</feature>
<dbReference type="OMA" id="FYAYTIN"/>
<keyword evidence="1" id="KW-0812">Transmembrane</keyword>
<proteinExistence type="predicted"/>
<name>A0A8S1XJY1_PAROT</name>
<keyword evidence="1" id="KW-1133">Transmembrane helix</keyword>
<evidence type="ECO:0000313" key="2">
    <source>
        <dbReference type="EMBL" id="CAD8201431.1"/>
    </source>
</evidence>
<accession>A0A8S1XJY1</accession>
<sequence>MTQNSSEIQYKLPQNSFFQNNQMMIIILLVLTQMSYGCSVFADNTLYITATPGEKVDIKLVEIFRNKNKNQFTLSPLSELYSISTPLSLIQQSQYNFQEPREVIATKLYKSSGYLDITNQISILSKSQNKYFIEYNSVMFENTPDIDFVQQVNLKPDSICYDALQVNQLYVIECNNVDGDYFALLNKDQVQFMTIINSQRQQRKLDQLDNFVLRSLYYSLELYQLQDNQLVLLSTLNTEQVRTLTKDDSFDLLILDFQFHTNQQITILNSKGQFLFLKYMIQQNKWELYEYLQTPTTLPYAYDYSWKYLQLVILSEKEVYLRQTSAWTQLENLNFEQNSRVRLTQNNIIIQKSKTLQIFNLNLKARQSVDIKTQGFLTSYPAADQFLFFDLQNFYAYTINQEGDYILRFQSNQLIKEYQQFSIYQTTGYNVCIVQCYYKVVDMATKAIYQQLTVANSFFKGGFVLDQPSSFQFTQPFAGQNIKIEFTPNQFGTVLFSRSKKVEILNAGDSKDVIYRKIIPEVGQTSFIEQNKDLQITGYLCGLTDKQFQCKTIIQTHEFVKLLDSPLQTWFAQFYTYLAIGKEKNVELYCNCNDQFQISLLKTLTLDNNVKEIKQTLQYLLILVDQEVLVYQIQISKQRIVFRHSAEKIFTSGTSDRIWIYEKKTLYLFDISDNSKQLWFTSLKDYDDVEIGVTENHFLLLTKRDNQYQAFVYDYQSLKYAYITKELDLTGYTQLKLCLGCNSNSNFIYLEAQKNGNGVLLMYRLDQIAINSQFIEFSILANSQISSNEQTLFITNANSQMLQQYIIQKDSSSISIEVDKKYKQIKSCEIIKLNAKVSTSEITQEIKEVPISVINRGIDLFVLENEMNFKYEKTGENGHCFDLGQSWYSGQALDMDLKQANGDIQLQKTLVKQENSIEYSESIMQYDDQNLIQLFKNKIVLVSKEDFKTTELELDNQYQFINILYIQKDLIYVQATQNQQYHIKIIQYKDSKFTLLPGSLTFNYYIKKVSPLNKYFFIWVDLKVQIYNINEEPSNLQNYAFVQYINIPPYDGIMEFLYVESNDVYQILFLNESCLLILQSFKISQTQNGLYQSVMDIGIILREKLLYDPQNQSCRNSYLANNELLVVFSGTPSYKFGLVTNCQEQNICNIIELNLISEYQQYGDSVIDKKYPSSYLNENILSVIYQLDDGYDVLLYDIKSQNNKIGPKLAIAHFQSKSKQRPIISFVYASKDQLHLLSSEDNESKLQHYILRTSPQICTEKDSVSQNVVFLLKNYYQESTNNVLVKISPNLPPNPPDPDPNSDEKKGFPLWATLTIIGGVILLGGIGITVWYCKKKKVSDDQYETMP</sequence>
<evidence type="ECO:0000313" key="3">
    <source>
        <dbReference type="Proteomes" id="UP000683925"/>
    </source>
</evidence>
<keyword evidence="3" id="KW-1185">Reference proteome</keyword>
<dbReference type="OrthoDB" id="302601at2759"/>
<dbReference type="Proteomes" id="UP000683925">
    <property type="component" value="Unassembled WGS sequence"/>
</dbReference>